<evidence type="ECO:0000256" key="2">
    <source>
        <dbReference type="SAM" id="MobiDB-lite"/>
    </source>
</evidence>
<feature type="region of interest" description="Disordered" evidence="2">
    <location>
        <begin position="101"/>
        <end position="144"/>
    </location>
</feature>
<dbReference type="PANTHER" id="PTHR47814:SF1">
    <property type="entry name" value="PEPTIDYL-TRNA HYDROLASE ARFB"/>
    <property type="match status" value="1"/>
</dbReference>
<dbReference type="RefSeq" id="WP_093413678.1">
    <property type="nucleotide sequence ID" value="NZ_FOZX01000001.1"/>
</dbReference>
<dbReference type="EMBL" id="FOZX01000001">
    <property type="protein sequence ID" value="SFS39283.1"/>
    <property type="molecule type" value="Genomic_DNA"/>
</dbReference>
<dbReference type="InterPro" id="IPR000352">
    <property type="entry name" value="Pep_chain_release_fac_I"/>
</dbReference>
<dbReference type="NCBIfam" id="NF006718">
    <property type="entry name" value="PRK09256.1"/>
    <property type="match status" value="1"/>
</dbReference>
<dbReference type="AlphaFoldDB" id="A0A1I6PGJ4"/>
<dbReference type="GO" id="GO:0004045">
    <property type="term" value="F:peptidyl-tRNA hydrolase activity"/>
    <property type="evidence" value="ECO:0007669"/>
    <property type="project" value="TreeGrafter"/>
</dbReference>
<name>A0A1I6PGJ4_9PSEU</name>
<dbReference type="GO" id="GO:0043022">
    <property type="term" value="F:ribosome binding"/>
    <property type="evidence" value="ECO:0007669"/>
    <property type="project" value="TreeGrafter"/>
</dbReference>
<protein>
    <submittedName>
        <fullName evidence="4">Ribosome-associated protein</fullName>
    </submittedName>
</protein>
<evidence type="ECO:0000256" key="1">
    <source>
        <dbReference type="ARBA" id="ARBA00010835"/>
    </source>
</evidence>
<dbReference type="PANTHER" id="PTHR47814">
    <property type="entry name" value="PEPTIDYL-TRNA HYDROLASE ARFB"/>
    <property type="match status" value="1"/>
</dbReference>
<dbReference type="GO" id="GO:0072344">
    <property type="term" value="P:rescue of stalled ribosome"/>
    <property type="evidence" value="ECO:0007669"/>
    <property type="project" value="TreeGrafter"/>
</dbReference>
<dbReference type="Proteomes" id="UP000198852">
    <property type="component" value="Unassembled WGS sequence"/>
</dbReference>
<feature type="compositionally biased region" description="Basic residues" evidence="2">
    <location>
        <begin position="107"/>
        <end position="137"/>
    </location>
</feature>
<dbReference type="InterPro" id="IPR045853">
    <property type="entry name" value="Pep_chain_release_fac_I_sf"/>
</dbReference>
<evidence type="ECO:0000259" key="3">
    <source>
        <dbReference type="Pfam" id="PF00472"/>
    </source>
</evidence>
<dbReference type="OrthoDB" id="9815709at2"/>
<organism evidence="4 5">
    <name type="scientific">Saccharopolyspora flava</name>
    <dbReference type="NCBI Taxonomy" id="95161"/>
    <lineage>
        <taxon>Bacteria</taxon>
        <taxon>Bacillati</taxon>
        <taxon>Actinomycetota</taxon>
        <taxon>Actinomycetes</taxon>
        <taxon>Pseudonocardiales</taxon>
        <taxon>Pseudonocardiaceae</taxon>
        <taxon>Saccharopolyspora</taxon>
    </lineage>
</organism>
<dbReference type="STRING" id="95161.SAMN05660874_00757"/>
<evidence type="ECO:0000313" key="4">
    <source>
        <dbReference type="EMBL" id="SFS39283.1"/>
    </source>
</evidence>
<evidence type="ECO:0000313" key="5">
    <source>
        <dbReference type="Proteomes" id="UP000198852"/>
    </source>
</evidence>
<proteinExistence type="inferred from homology"/>
<sequence>MPEDLPITDAWSIPPAELSERFSRSSGPGGQGVNTTDSRVELSFDLARAASVPEKLRARAIERLGNRLVDGVITITASENRAQLANRQAARERLAAVLAAAVAPSAARRRPTKPTKGSQRRRLAGKKRRSEIKRQRRRGDPGDA</sequence>
<keyword evidence="5" id="KW-1185">Reference proteome</keyword>
<gene>
    <name evidence="4" type="ORF">SAMN05660874_00757</name>
</gene>
<dbReference type="GO" id="GO:0003747">
    <property type="term" value="F:translation release factor activity"/>
    <property type="evidence" value="ECO:0007669"/>
    <property type="project" value="InterPro"/>
</dbReference>
<reference evidence="5" key="1">
    <citation type="submission" date="2016-10" db="EMBL/GenBank/DDBJ databases">
        <authorList>
            <person name="Varghese N."/>
            <person name="Submissions S."/>
        </authorList>
    </citation>
    <scope>NUCLEOTIDE SEQUENCE [LARGE SCALE GENOMIC DNA]</scope>
    <source>
        <strain evidence="5">DSM 44771</strain>
    </source>
</reference>
<dbReference type="Gene3D" id="3.30.160.20">
    <property type="match status" value="1"/>
</dbReference>
<comment type="similarity">
    <text evidence="1">Belongs to the prokaryotic/mitochondrial release factor family.</text>
</comment>
<feature type="region of interest" description="Disordered" evidence="2">
    <location>
        <begin position="19"/>
        <end position="38"/>
    </location>
</feature>
<dbReference type="SUPFAM" id="SSF75620">
    <property type="entry name" value="Release factor"/>
    <property type="match status" value="1"/>
</dbReference>
<feature type="domain" description="Prokaryotic-type class I peptide chain release factors" evidence="3">
    <location>
        <begin position="11"/>
        <end position="136"/>
    </location>
</feature>
<accession>A0A1I6PGJ4</accession>
<dbReference type="Pfam" id="PF00472">
    <property type="entry name" value="RF-1"/>
    <property type="match status" value="1"/>
</dbReference>